<reference evidence="2 3" key="1">
    <citation type="submission" date="2023-02" db="EMBL/GenBank/DDBJ databases">
        <title>Genome sequence of Sphingomonas naphthae.</title>
        <authorList>
            <person name="Kim S."/>
            <person name="Heo J."/>
            <person name="Kwon S.-W."/>
        </authorList>
    </citation>
    <scope>NUCLEOTIDE SEQUENCE [LARGE SCALE GENOMIC DNA]</scope>
    <source>
        <strain evidence="2 3">KACC 18716</strain>
    </source>
</reference>
<gene>
    <name evidence="2" type="ORF">PQ455_01590</name>
</gene>
<dbReference type="EMBL" id="CP117411">
    <property type="protein sequence ID" value="WCT73953.1"/>
    <property type="molecule type" value="Genomic_DNA"/>
</dbReference>
<keyword evidence="3" id="KW-1185">Reference proteome</keyword>
<sequence>MSDTIMIADAAAVGGDGAIVRGTADGVLIGQTNDPKWGGEDPAVAAGDEGGGHVSNLPGPGLRPDPFRLSCERRTHEGEKSWTKARSGHSRRLPSRMRLPTGNRERRSGHWRAWLSGGQTALDGLFALCNRLAISGALKPDDISAVFDFMEPDAGDPGAASVSKMLAARREEILEGLTE</sequence>
<name>A0ABY7TL36_9SPHN</name>
<evidence type="ECO:0000256" key="1">
    <source>
        <dbReference type="SAM" id="MobiDB-lite"/>
    </source>
</evidence>
<evidence type="ECO:0000313" key="3">
    <source>
        <dbReference type="Proteomes" id="UP001220395"/>
    </source>
</evidence>
<feature type="compositionally biased region" description="Basic residues" evidence="1">
    <location>
        <begin position="86"/>
        <end position="95"/>
    </location>
</feature>
<proteinExistence type="predicted"/>
<evidence type="ECO:0000313" key="2">
    <source>
        <dbReference type="EMBL" id="WCT73953.1"/>
    </source>
</evidence>
<feature type="compositionally biased region" description="Basic and acidic residues" evidence="1">
    <location>
        <begin position="70"/>
        <end position="82"/>
    </location>
</feature>
<accession>A0ABY7TL36</accession>
<organism evidence="2 3">
    <name type="scientific">Sphingomonas naphthae</name>
    <dbReference type="NCBI Taxonomy" id="1813468"/>
    <lineage>
        <taxon>Bacteria</taxon>
        <taxon>Pseudomonadati</taxon>
        <taxon>Pseudomonadota</taxon>
        <taxon>Alphaproteobacteria</taxon>
        <taxon>Sphingomonadales</taxon>
        <taxon>Sphingomonadaceae</taxon>
        <taxon>Sphingomonas</taxon>
    </lineage>
</organism>
<dbReference type="RefSeq" id="WP_273688609.1">
    <property type="nucleotide sequence ID" value="NZ_CP117411.1"/>
</dbReference>
<dbReference type="Proteomes" id="UP001220395">
    <property type="component" value="Chromosome"/>
</dbReference>
<feature type="region of interest" description="Disordered" evidence="1">
    <location>
        <begin position="31"/>
        <end position="104"/>
    </location>
</feature>
<protein>
    <submittedName>
        <fullName evidence="2">Uncharacterized protein</fullName>
    </submittedName>
</protein>